<evidence type="ECO:0000256" key="4">
    <source>
        <dbReference type="ARBA" id="ARBA00023014"/>
    </source>
</evidence>
<gene>
    <name evidence="9" type="ORF">SAMN05444167_3319</name>
</gene>
<keyword evidence="1" id="KW-0001">2Fe-2S</keyword>
<dbReference type="Pfam" id="PF00355">
    <property type="entry name" value="Rieske"/>
    <property type="match status" value="1"/>
</dbReference>
<dbReference type="SUPFAM" id="SSF50022">
    <property type="entry name" value="ISP domain"/>
    <property type="match status" value="1"/>
</dbReference>
<evidence type="ECO:0000256" key="1">
    <source>
        <dbReference type="ARBA" id="ARBA00022714"/>
    </source>
</evidence>
<dbReference type="Gene3D" id="2.102.10.10">
    <property type="entry name" value="Rieske [2Fe-2S] iron-sulphur domain"/>
    <property type="match status" value="1"/>
</dbReference>
<dbReference type="OrthoDB" id="9795104at2"/>
<organism evidence="9 10">
    <name type="scientific">Terriglobus roseus</name>
    <dbReference type="NCBI Taxonomy" id="392734"/>
    <lineage>
        <taxon>Bacteria</taxon>
        <taxon>Pseudomonadati</taxon>
        <taxon>Acidobacteriota</taxon>
        <taxon>Terriglobia</taxon>
        <taxon>Terriglobales</taxon>
        <taxon>Acidobacteriaceae</taxon>
        <taxon>Terriglobus</taxon>
    </lineage>
</organism>
<comment type="similarity">
    <text evidence="6">Belongs to the bacterial ring-hydroxylating dioxygenase ferredoxin component family.</text>
</comment>
<evidence type="ECO:0000313" key="9">
    <source>
        <dbReference type="EMBL" id="SDF78898.1"/>
    </source>
</evidence>
<feature type="domain" description="Rieske" evidence="8">
    <location>
        <begin position="22"/>
        <end position="113"/>
    </location>
</feature>
<evidence type="ECO:0000256" key="3">
    <source>
        <dbReference type="ARBA" id="ARBA00023004"/>
    </source>
</evidence>
<dbReference type="GO" id="GO:0046872">
    <property type="term" value="F:metal ion binding"/>
    <property type="evidence" value="ECO:0007669"/>
    <property type="project" value="UniProtKB-KW"/>
</dbReference>
<dbReference type="PANTHER" id="PTHR21496:SF0">
    <property type="entry name" value="RIESKE DOMAIN-CONTAINING PROTEIN"/>
    <property type="match status" value="1"/>
</dbReference>
<keyword evidence="10" id="KW-1185">Reference proteome</keyword>
<dbReference type="PANTHER" id="PTHR21496">
    <property type="entry name" value="FERREDOXIN-RELATED"/>
    <property type="match status" value="1"/>
</dbReference>
<evidence type="ECO:0000256" key="6">
    <source>
        <dbReference type="ARBA" id="ARBA00038001"/>
    </source>
</evidence>
<evidence type="ECO:0000256" key="2">
    <source>
        <dbReference type="ARBA" id="ARBA00022723"/>
    </source>
</evidence>
<keyword evidence="4" id="KW-0411">Iron-sulfur</keyword>
<evidence type="ECO:0000259" key="8">
    <source>
        <dbReference type="PROSITE" id="PS51296"/>
    </source>
</evidence>
<sequence>MQSDTPTVQTSGPATQPNSLDSEWFRISDIPEGSARLVGNVAVFNVAGHLCATQAKCPHKYGPLIEGHIAGSTVTCPWHGSEFDVCTGAVLRGPAVKPLQTYRVVVEGERARVENMQQTDAK</sequence>
<proteinExistence type="inferred from homology"/>
<keyword evidence="3" id="KW-0408">Iron</keyword>
<dbReference type="GO" id="GO:0051537">
    <property type="term" value="F:2 iron, 2 sulfur cluster binding"/>
    <property type="evidence" value="ECO:0007669"/>
    <property type="project" value="UniProtKB-KW"/>
</dbReference>
<name>A0A1G7NXT5_9BACT</name>
<feature type="region of interest" description="Disordered" evidence="7">
    <location>
        <begin position="1"/>
        <end position="22"/>
    </location>
</feature>
<dbReference type="InterPro" id="IPR017941">
    <property type="entry name" value="Rieske_2Fe-2S"/>
</dbReference>
<dbReference type="AlphaFoldDB" id="A0A1G7NXT5"/>
<dbReference type="PROSITE" id="PS51296">
    <property type="entry name" value="RIESKE"/>
    <property type="match status" value="1"/>
</dbReference>
<dbReference type="Proteomes" id="UP000182427">
    <property type="component" value="Chromosome I"/>
</dbReference>
<protein>
    <submittedName>
        <fullName evidence="9">Nitrite reductase (NADH) small subunit</fullName>
    </submittedName>
</protein>
<evidence type="ECO:0000256" key="5">
    <source>
        <dbReference type="ARBA" id="ARBA00034078"/>
    </source>
</evidence>
<comment type="cofactor">
    <cofactor evidence="5">
        <name>[2Fe-2S] cluster</name>
        <dbReference type="ChEBI" id="CHEBI:190135"/>
    </cofactor>
</comment>
<evidence type="ECO:0000256" key="7">
    <source>
        <dbReference type="SAM" id="MobiDB-lite"/>
    </source>
</evidence>
<dbReference type="RefSeq" id="WP_083346134.1">
    <property type="nucleotide sequence ID" value="NZ_LT629690.1"/>
</dbReference>
<dbReference type="InterPro" id="IPR036922">
    <property type="entry name" value="Rieske_2Fe-2S_sf"/>
</dbReference>
<dbReference type="EMBL" id="LT629690">
    <property type="protein sequence ID" value="SDF78898.1"/>
    <property type="molecule type" value="Genomic_DNA"/>
</dbReference>
<evidence type="ECO:0000313" key="10">
    <source>
        <dbReference type="Proteomes" id="UP000182427"/>
    </source>
</evidence>
<accession>A0A1G7NXT5</accession>
<feature type="compositionally biased region" description="Polar residues" evidence="7">
    <location>
        <begin position="1"/>
        <end position="21"/>
    </location>
</feature>
<keyword evidence="2" id="KW-0479">Metal-binding</keyword>
<reference evidence="9 10" key="1">
    <citation type="submission" date="2016-10" db="EMBL/GenBank/DDBJ databases">
        <authorList>
            <person name="de Groot N.N."/>
        </authorList>
    </citation>
    <scope>NUCLEOTIDE SEQUENCE [LARGE SCALE GENOMIC DNA]</scope>
    <source>
        <strain evidence="9 10">GAS232</strain>
    </source>
</reference>